<gene>
    <name evidence="1" type="primary">pilM</name>
    <name evidence="1" type="ORF">WKI47_06775</name>
</gene>
<organism evidence="1 2">
    <name type="scientific">Saccharibacillus sacchari</name>
    <dbReference type="NCBI Taxonomy" id="456493"/>
    <lineage>
        <taxon>Bacteria</taxon>
        <taxon>Bacillati</taxon>
        <taxon>Bacillota</taxon>
        <taxon>Bacilli</taxon>
        <taxon>Bacillales</taxon>
        <taxon>Paenibacillaceae</taxon>
        <taxon>Saccharibacillus</taxon>
    </lineage>
</organism>
<keyword evidence="2" id="KW-1185">Reference proteome</keyword>
<evidence type="ECO:0000313" key="2">
    <source>
        <dbReference type="Proteomes" id="UP001380953"/>
    </source>
</evidence>
<accession>A0ACC6P9K1</accession>
<name>A0ACC6P9K1_9BACL</name>
<evidence type="ECO:0000313" key="1">
    <source>
        <dbReference type="EMBL" id="MEJ8303620.1"/>
    </source>
</evidence>
<reference evidence="1" key="1">
    <citation type="submission" date="2024-03" db="EMBL/GenBank/DDBJ databases">
        <title>Whole genome sequecning of epiphytes from Marcgravia umbellata leaves.</title>
        <authorList>
            <person name="Kumar G."/>
            <person name="Savka M.A."/>
        </authorList>
    </citation>
    <scope>NUCLEOTIDE SEQUENCE</scope>
    <source>
        <strain evidence="1">RIT_BL5</strain>
    </source>
</reference>
<proteinExistence type="predicted"/>
<dbReference type="Proteomes" id="UP001380953">
    <property type="component" value="Unassembled WGS sequence"/>
</dbReference>
<sequence>MLGLGSKKAGLTIEQTGVRFIQLKNNKTWEIEKQAFLPLEPGTIIENQIANEEKLRTQVRQWVEQEGLKGSRVALSVPPSQVIIRKMNISTIQPKQVQQLVALEVETGLHLPFEEPVYDFIPIGRDTVYQEDGLEEEVTKVLVFAAPRKLINEYIEILDEAGVKTDSVEVSATALGRIAEIAQGKPFADTMLVHLEHSQLDVYMFREGHPVFMRTINLLDLAEETPLFQSESYLAQKASLGEDSLSSEQMLEITAEISRMLNFYQYSLHDGVARITELVVTGPESSRRQLVGELRQALAEIEIEELQLESVPGKTEDSSVNLYRVAIGAALRDDKNSLIDLLPRTDREAKVLPYVLVSLIVVWVLAAAGVTTLYIAQKSELDSLTQQTQSLQADSDVKQLELAGLQGSGGSPAVLIAQLEAGRTDATAIVEELDKGLTQRAVIRDISYSRNSTIDLTVDVAKIDDAASYLARLKRMSFVTDASIASLAEETDTGNGSQGATGLYAVVYSVSMQGTGAASTDAAAQSVQSVGEAIAPGAASSDLSTQEESVNDGTNP</sequence>
<comment type="caution">
    <text evidence="1">The sequence shown here is derived from an EMBL/GenBank/DDBJ whole genome shotgun (WGS) entry which is preliminary data.</text>
</comment>
<protein>
    <submittedName>
        <fullName evidence="1">Pilus assembly protein PilM</fullName>
    </submittedName>
</protein>
<dbReference type="EMBL" id="JBBKAR010000022">
    <property type="protein sequence ID" value="MEJ8303620.1"/>
    <property type="molecule type" value="Genomic_DNA"/>
</dbReference>